<evidence type="ECO:0000259" key="9">
    <source>
        <dbReference type="PROSITE" id="PS50157"/>
    </source>
</evidence>
<evidence type="ECO:0000256" key="1">
    <source>
        <dbReference type="ARBA" id="ARBA00004123"/>
    </source>
</evidence>
<reference evidence="11 12" key="1">
    <citation type="submission" date="2025-04" db="UniProtKB">
        <authorList>
            <consortium name="RefSeq"/>
        </authorList>
    </citation>
    <scope>IDENTIFICATION</scope>
</reference>
<name>A0A6P7KT89_BETSP</name>
<dbReference type="InterPro" id="IPR036236">
    <property type="entry name" value="Znf_C2H2_sf"/>
</dbReference>
<evidence type="ECO:0000313" key="10">
    <source>
        <dbReference type="Proteomes" id="UP000515150"/>
    </source>
</evidence>
<sequence length="529" mass="58635">MPTIIMESGKQNLQNVLEDDLGSKLINADRFCYSCEQIFANRQCLEEHVCSCVSYICSCGTEFADYKDMQKHSTTHKPGHQVLTHRKIKQHRIQKCVEEEQKLQRLQIGDTWKTQKVNCIPPVSLQAMPALQKSSYTPQFPIQSALMSQVPALLPSASQASLLKRPITSGADIMNIFGDAGSPTVDLCVLYQPIVLVRKLCKLNKKETYSCGKCGQCFATRPSLVSHFSAHVTDKISGCVGCGLLLSSKKVVPRFHVCNSPKYGAKFRLITAKPLSGSKGNIEAISYRMPNQRAHMVQNDGAQRIQATCSLQQKSQNPTMADKSIQRTSTLKLKNEIVRTHSKSNHMPYVTPTLQSKIQNFCATKHSVSVSSKMHSPIPSPYNKSAQGLPVFSSGPLKTPTHSVLTQLIQTSPEHSEFKCRVCHLSFVSAHVLQRHKCAKALEFMAQHGRGGRKHALNSVTPVVRAIPAQMNVERTHEKSALGNVKKHQIVTVTLDQEDLDDDCYIVESGTDKPAEMIYKVTSSVPIKT</sequence>
<keyword evidence="4 8" id="KW-0863">Zinc-finger</keyword>
<dbReference type="Pfam" id="PF00096">
    <property type="entry name" value="zf-C2H2"/>
    <property type="match status" value="1"/>
</dbReference>
<dbReference type="PROSITE" id="PS50157">
    <property type="entry name" value="ZINC_FINGER_C2H2_2"/>
    <property type="match status" value="1"/>
</dbReference>
<accession>A0A6P7KT89</accession>
<evidence type="ECO:0000256" key="3">
    <source>
        <dbReference type="ARBA" id="ARBA00022737"/>
    </source>
</evidence>
<organism evidence="10 11">
    <name type="scientific">Betta splendens</name>
    <name type="common">Siamese fighting fish</name>
    <dbReference type="NCBI Taxonomy" id="158456"/>
    <lineage>
        <taxon>Eukaryota</taxon>
        <taxon>Metazoa</taxon>
        <taxon>Chordata</taxon>
        <taxon>Craniata</taxon>
        <taxon>Vertebrata</taxon>
        <taxon>Euteleostomi</taxon>
        <taxon>Actinopterygii</taxon>
        <taxon>Neopterygii</taxon>
        <taxon>Teleostei</taxon>
        <taxon>Neoteleostei</taxon>
        <taxon>Acanthomorphata</taxon>
        <taxon>Anabantaria</taxon>
        <taxon>Anabantiformes</taxon>
        <taxon>Anabantoidei</taxon>
        <taxon>Osphronemidae</taxon>
        <taxon>Betta</taxon>
    </lineage>
</organism>
<dbReference type="SUPFAM" id="SSF57667">
    <property type="entry name" value="beta-beta-alpha zinc fingers"/>
    <property type="match status" value="1"/>
</dbReference>
<dbReference type="GO" id="GO:0006357">
    <property type="term" value="P:regulation of transcription by RNA polymerase II"/>
    <property type="evidence" value="ECO:0007669"/>
    <property type="project" value="TreeGrafter"/>
</dbReference>
<evidence type="ECO:0000256" key="2">
    <source>
        <dbReference type="ARBA" id="ARBA00022723"/>
    </source>
</evidence>
<dbReference type="PROSITE" id="PS00028">
    <property type="entry name" value="ZINC_FINGER_C2H2_1"/>
    <property type="match status" value="1"/>
</dbReference>
<dbReference type="GO" id="GO:0008270">
    <property type="term" value="F:zinc ion binding"/>
    <property type="evidence" value="ECO:0007669"/>
    <property type="project" value="UniProtKB-KW"/>
</dbReference>
<keyword evidence="6" id="KW-0238">DNA-binding</keyword>
<gene>
    <name evidence="11 12" type="primary">LOC114843377</name>
</gene>
<keyword evidence="2" id="KW-0479">Metal-binding</keyword>
<dbReference type="GO" id="GO:0005634">
    <property type="term" value="C:nucleus"/>
    <property type="evidence" value="ECO:0007669"/>
    <property type="project" value="UniProtKB-SubCell"/>
</dbReference>
<dbReference type="GO" id="GO:0003700">
    <property type="term" value="F:DNA-binding transcription factor activity"/>
    <property type="evidence" value="ECO:0007669"/>
    <property type="project" value="TreeGrafter"/>
</dbReference>
<protein>
    <submittedName>
        <fullName evidence="11 12">Uncharacterized protein LOC114843377</fullName>
    </submittedName>
</protein>
<dbReference type="InterPro" id="IPR013087">
    <property type="entry name" value="Znf_C2H2_type"/>
</dbReference>
<dbReference type="RefSeq" id="XP_028985708.1">
    <property type="nucleotide sequence ID" value="XM_029129875.3"/>
</dbReference>
<dbReference type="PANTHER" id="PTHR24404">
    <property type="entry name" value="ZINC FINGER PROTEIN"/>
    <property type="match status" value="1"/>
</dbReference>
<keyword evidence="5" id="KW-0862">Zinc</keyword>
<dbReference type="AlphaFoldDB" id="A0A6P7KT89"/>
<dbReference type="InterPro" id="IPR050589">
    <property type="entry name" value="Ikaros_C2H2-ZF"/>
</dbReference>
<evidence type="ECO:0000313" key="12">
    <source>
        <dbReference type="RefSeq" id="XP_028985709.1"/>
    </source>
</evidence>
<evidence type="ECO:0000256" key="6">
    <source>
        <dbReference type="ARBA" id="ARBA00023125"/>
    </source>
</evidence>
<evidence type="ECO:0000313" key="11">
    <source>
        <dbReference type="RefSeq" id="XP_028985708.1"/>
    </source>
</evidence>
<dbReference type="KEGG" id="bspl:114843377"/>
<dbReference type="RefSeq" id="XP_028985709.1">
    <property type="nucleotide sequence ID" value="XM_029129876.3"/>
</dbReference>
<dbReference type="OrthoDB" id="8636499at2759"/>
<dbReference type="PANTHER" id="PTHR24404:SF114">
    <property type="entry name" value="KLUMPFUSS, ISOFORM B-RELATED"/>
    <property type="match status" value="1"/>
</dbReference>
<dbReference type="GO" id="GO:0000978">
    <property type="term" value="F:RNA polymerase II cis-regulatory region sequence-specific DNA binding"/>
    <property type="evidence" value="ECO:0007669"/>
    <property type="project" value="TreeGrafter"/>
</dbReference>
<keyword evidence="7" id="KW-0539">Nucleus</keyword>
<evidence type="ECO:0000256" key="8">
    <source>
        <dbReference type="PROSITE-ProRule" id="PRU00042"/>
    </source>
</evidence>
<dbReference type="SMART" id="SM00355">
    <property type="entry name" value="ZnF_C2H2"/>
    <property type="match status" value="3"/>
</dbReference>
<evidence type="ECO:0000256" key="5">
    <source>
        <dbReference type="ARBA" id="ARBA00022833"/>
    </source>
</evidence>
<evidence type="ECO:0000256" key="7">
    <source>
        <dbReference type="ARBA" id="ARBA00023242"/>
    </source>
</evidence>
<feature type="domain" description="C2H2-type" evidence="9">
    <location>
        <begin position="209"/>
        <end position="236"/>
    </location>
</feature>
<keyword evidence="10" id="KW-1185">Reference proteome</keyword>
<proteinExistence type="predicted"/>
<comment type="subcellular location">
    <subcellularLocation>
        <location evidence="1">Nucleus</location>
    </subcellularLocation>
</comment>
<keyword evidence="3" id="KW-0677">Repeat</keyword>
<evidence type="ECO:0000256" key="4">
    <source>
        <dbReference type="ARBA" id="ARBA00022771"/>
    </source>
</evidence>
<dbReference type="Proteomes" id="UP000515150">
    <property type="component" value="Chromosome 16"/>
</dbReference>
<dbReference type="GeneID" id="114843377"/>